<reference evidence="2 3" key="1">
    <citation type="submission" date="2021-06" db="EMBL/GenBank/DDBJ databases">
        <authorList>
            <person name="Palmer J.M."/>
        </authorList>
    </citation>
    <scope>NUCLEOTIDE SEQUENCE [LARGE SCALE GENOMIC DNA]</scope>
    <source>
        <strain evidence="3">if_2019</strain>
        <tissue evidence="2">Muscle</tissue>
    </source>
</reference>
<evidence type="ECO:0000313" key="3">
    <source>
        <dbReference type="Proteomes" id="UP001482620"/>
    </source>
</evidence>
<dbReference type="Gene3D" id="2.60.40.690">
    <property type="entry name" value="Alpha-macroglobulin, receptor-binding domain"/>
    <property type="match status" value="1"/>
</dbReference>
<dbReference type="Pfam" id="PF07677">
    <property type="entry name" value="A2M_recep"/>
    <property type="match status" value="1"/>
</dbReference>
<dbReference type="InterPro" id="IPR009048">
    <property type="entry name" value="A-macroglobulin_rcpt-bd"/>
</dbReference>
<feature type="domain" description="Alpha-macroglobulin receptor-binding" evidence="1">
    <location>
        <begin position="5"/>
        <end position="43"/>
    </location>
</feature>
<evidence type="ECO:0000313" key="2">
    <source>
        <dbReference type="EMBL" id="MEQ2234233.1"/>
    </source>
</evidence>
<protein>
    <recommendedName>
        <fullName evidence="1">Alpha-macroglobulin receptor-binding domain-containing protein</fullName>
    </recommendedName>
</protein>
<dbReference type="InterPro" id="IPR036595">
    <property type="entry name" value="A-macroglobulin_rcpt-bd_sf"/>
</dbReference>
<accession>A0ABV0TRL0</accession>
<keyword evidence="3" id="KW-1185">Reference proteome</keyword>
<organism evidence="2 3">
    <name type="scientific">Ilyodon furcidens</name>
    <name type="common">goldbreast splitfin</name>
    <dbReference type="NCBI Taxonomy" id="33524"/>
    <lineage>
        <taxon>Eukaryota</taxon>
        <taxon>Metazoa</taxon>
        <taxon>Chordata</taxon>
        <taxon>Craniata</taxon>
        <taxon>Vertebrata</taxon>
        <taxon>Euteleostomi</taxon>
        <taxon>Actinopterygii</taxon>
        <taxon>Neopterygii</taxon>
        <taxon>Teleostei</taxon>
        <taxon>Neoteleostei</taxon>
        <taxon>Acanthomorphata</taxon>
        <taxon>Ovalentaria</taxon>
        <taxon>Atherinomorphae</taxon>
        <taxon>Cyprinodontiformes</taxon>
        <taxon>Goodeidae</taxon>
        <taxon>Ilyodon</taxon>
    </lineage>
</organism>
<gene>
    <name evidence="2" type="ORF">ILYODFUR_029782</name>
</gene>
<dbReference type="SUPFAM" id="SSF49410">
    <property type="entry name" value="Alpha-macroglobulin receptor domain"/>
    <property type="match status" value="1"/>
</dbReference>
<comment type="caution">
    <text evidence="2">The sequence shown here is derived from an EMBL/GenBank/DDBJ whole genome shotgun (WGS) entry which is preliminary data.</text>
</comment>
<dbReference type="EMBL" id="JAHRIQ010039050">
    <property type="protein sequence ID" value="MEQ2234233.1"/>
    <property type="molecule type" value="Genomic_DNA"/>
</dbReference>
<name>A0ABV0TRL0_9TELE</name>
<proteinExistence type="predicted"/>
<dbReference type="Proteomes" id="UP001482620">
    <property type="component" value="Unassembled WGS sequence"/>
</dbReference>
<evidence type="ECO:0000259" key="1">
    <source>
        <dbReference type="Pfam" id="PF07677"/>
    </source>
</evidence>
<sequence>MKAVPVNLSLVLQQQIPVQNLKPAVIALYDYYQPTDRAEREYTVANQGNRYSLSEKHMMQSPRSLNSLVFLWKSRTIFHANYCLFLLQLEDCPLPSGSQ</sequence>